<evidence type="ECO:0000256" key="1">
    <source>
        <dbReference type="SAM" id="Coils"/>
    </source>
</evidence>
<feature type="coiled-coil region" evidence="1">
    <location>
        <begin position="18"/>
        <end position="122"/>
    </location>
</feature>
<feature type="region of interest" description="Disordered" evidence="2">
    <location>
        <begin position="195"/>
        <end position="220"/>
    </location>
</feature>
<dbReference type="SUPFAM" id="SSF90257">
    <property type="entry name" value="Myosin rod fragments"/>
    <property type="match status" value="1"/>
</dbReference>
<accession>A0A9Q9AQ25</accession>
<gene>
    <name evidence="3" type="ORF">Slin15195_G033110</name>
</gene>
<organism evidence="3 4">
    <name type="scientific">Septoria linicola</name>
    <dbReference type="NCBI Taxonomy" id="215465"/>
    <lineage>
        <taxon>Eukaryota</taxon>
        <taxon>Fungi</taxon>
        <taxon>Dikarya</taxon>
        <taxon>Ascomycota</taxon>
        <taxon>Pezizomycotina</taxon>
        <taxon>Dothideomycetes</taxon>
        <taxon>Dothideomycetidae</taxon>
        <taxon>Mycosphaerellales</taxon>
        <taxon>Mycosphaerellaceae</taxon>
        <taxon>Septoria</taxon>
    </lineage>
</organism>
<proteinExistence type="predicted"/>
<dbReference type="Gene3D" id="1.10.287.1490">
    <property type="match status" value="1"/>
</dbReference>
<feature type="compositionally biased region" description="Basic and acidic residues" evidence="2">
    <location>
        <begin position="195"/>
        <end position="205"/>
    </location>
</feature>
<evidence type="ECO:0000256" key="2">
    <source>
        <dbReference type="SAM" id="MobiDB-lite"/>
    </source>
</evidence>
<name>A0A9Q9AQ25_9PEZI</name>
<dbReference type="EMBL" id="CP099419">
    <property type="protein sequence ID" value="USW49992.1"/>
    <property type="molecule type" value="Genomic_DNA"/>
</dbReference>
<sequence>MAHIDHDTDFGALLRQPADRAHAYIEHLRNEKSQLSDQLMTAQAELAESSEKCTAAQLELDKAVERASTLELDGNRLRKDLKSAKETNVDLKRQCDSHDDTLRQLQEEKLKAESDGASAVQELAEKRQTIFDLDQDNKELKHTISTLRDTVELKEKANNGLRSEKASLDSECESLYSQVDKLKRDLAQRDEKLRATQAEQDKLPKQIESNQSEIETLKTENRKQNFQRDVITTKDRKITDLGNRVTELEND</sequence>
<evidence type="ECO:0000313" key="3">
    <source>
        <dbReference type="EMBL" id="USW49992.1"/>
    </source>
</evidence>
<reference evidence="3" key="1">
    <citation type="submission" date="2022-06" db="EMBL/GenBank/DDBJ databases">
        <title>Complete genome sequences of two strains of the flax pathogen Septoria linicola.</title>
        <authorList>
            <person name="Lapalu N."/>
            <person name="Simon A."/>
            <person name="Demenou B."/>
            <person name="Paumier D."/>
            <person name="Guillot M.-P."/>
            <person name="Gout L."/>
            <person name="Valade R."/>
        </authorList>
    </citation>
    <scope>NUCLEOTIDE SEQUENCE</scope>
    <source>
        <strain evidence="3">SE15195</strain>
    </source>
</reference>
<keyword evidence="1" id="KW-0175">Coiled coil</keyword>
<dbReference type="OrthoDB" id="10255522at2759"/>
<keyword evidence="4" id="KW-1185">Reference proteome</keyword>
<dbReference type="AlphaFoldDB" id="A0A9Q9AQ25"/>
<dbReference type="Proteomes" id="UP001056384">
    <property type="component" value="Chromosome 2"/>
</dbReference>
<evidence type="ECO:0000313" key="4">
    <source>
        <dbReference type="Proteomes" id="UP001056384"/>
    </source>
</evidence>
<protein>
    <submittedName>
        <fullName evidence="3">Uncharacterized protein</fullName>
    </submittedName>
</protein>